<protein>
    <recommendedName>
        <fullName evidence="3">F-box protein</fullName>
    </recommendedName>
</protein>
<name>A0AAD8INX0_9APIA</name>
<evidence type="ECO:0000313" key="1">
    <source>
        <dbReference type="EMBL" id="KAK1388439.1"/>
    </source>
</evidence>
<reference evidence="1" key="2">
    <citation type="submission" date="2023-05" db="EMBL/GenBank/DDBJ databases">
        <authorList>
            <person name="Schelkunov M.I."/>
        </authorList>
    </citation>
    <scope>NUCLEOTIDE SEQUENCE</scope>
    <source>
        <strain evidence="1">Hsosn_3</strain>
        <tissue evidence="1">Leaf</tissue>
    </source>
</reference>
<reference evidence="1" key="1">
    <citation type="submission" date="2023-02" db="EMBL/GenBank/DDBJ databases">
        <title>Genome of toxic invasive species Heracleum sosnowskyi carries increased number of genes despite the absence of recent whole-genome duplications.</title>
        <authorList>
            <person name="Schelkunov M."/>
            <person name="Shtratnikova V."/>
            <person name="Makarenko M."/>
            <person name="Klepikova A."/>
            <person name="Omelchenko D."/>
            <person name="Novikova G."/>
            <person name="Obukhova E."/>
            <person name="Bogdanov V."/>
            <person name="Penin A."/>
            <person name="Logacheva M."/>
        </authorList>
    </citation>
    <scope>NUCLEOTIDE SEQUENCE</scope>
    <source>
        <strain evidence="1">Hsosn_3</strain>
        <tissue evidence="1">Leaf</tissue>
    </source>
</reference>
<gene>
    <name evidence="1" type="ORF">POM88_016617</name>
</gene>
<keyword evidence="2" id="KW-1185">Reference proteome</keyword>
<comment type="caution">
    <text evidence="1">The sequence shown here is derived from an EMBL/GenBank/DDBJ whole genome shotgun (WGS) entry which is preliminary data.</text>
</comment>
<dbReference type="Proteomes" id="UP001237642">
    <property type="component" value="Unassembled WGS sequence"/>
</dbReference>
<evidence type="ECO:0008006" key="3">
    <source>
        <dbReference type="Google" id="ProtNLM"/>
    </source>
</evidence>
<evidence type="ECO:0000313" key="2">
    <source>
        <dbReference type="Proteomes" id="UP001237642"/>
    </source>
</evidence>
<sequence>MVVGSRSSDFGSSAYLKNGGGTIYFMSDWSKYITKNSPFYWPYIVSYNIRNSISKFVKIPKPARKGVLDNDYSCKFGVFTLKDPKAGTESICLVKLMKLVFSVWVLTDIDSNKWKMIMKSRSKAMGLYDNLRPTISGFSVMNGNLLVIATDDNQLYKYTLTSDRIKSCKVKRAEKIGCHQCGREDVCFYSYSNSLRQCGQGAVPFPLQ</sequence>
<proteinExistence type="predicted"/>
<organism evidence="1 2">
    <name type="scientific">Heracleum sosnowskyi</name>
    <dbReference type="NCBI Taxonomy" id="360622"/>
    <lineage>
        <taxon>Eukaryota</taxon>
        <taxon>Viridiplantae</taxon>
        <taxon>Streptophyta</taxon>
        <taxon>Embryophyta</taxon>
        <taxon>Tracheophyta</taxon>
        <taxon>Spermatophyta</taxon>
        <taxon>Magnoliopsida</taxon>
        <taxon>eudicotyledons</taxon>
        <taxon>Gunneridae</taxon>
        <taxon>Pentapetalae</taxon>
        <taxon>asterids</taxon>
        <taxon>campanulids</taxon>
        <taxon>Apiales</taxon>
        <taxon>Apiaceae</taxon>
        <taxon>Apioideae</taxon>
        <taxon>apioid superclade</taxon>
        <taxon>Tordylieae</taxon>
        <taxon>Tordyliinae</taxon>
        <taxon>Heracleum</taxon>
    </lineage>
</organism>
<accession>A0AAD8INX0</accession>
<dbReference type="EMBL" id="JAUIZM010000004">
    <property type="protein sequence ID" value="KAK1388439.1"/>
    <property type="molecule type" value="Genomic_DNA"/>
</dbReference>
<dbReference type="AlphaFoldDB" id="A0AAD8INX0"/>